<keyword evidence="2" id="KW-0238">DNA-binding</keyword>
<dbReference type="Proteomes" id="UP000245207">
    <property type="component" value="Unassembled WGS sequence"/>
</dbReference>
<accession>A0A2U1LT26</accession>
<name>A0A2U1LT26_ARTAN</name>
<organism evidence="2 3">
    <name type="scientific">Artemisia annua</name>
    <name type="common">Sweet wormwood</name>
    <dbReference type="NCBI Taxonomy" id="35608"/>
    <lineage>
        <taxon>Eukaryota</taxon>
        <taxon>Viridiplantae</taxon>
        <taxon>Streptophyta</taxon>
        <taxon>Embryophyta</taxon>
        <taxon>Tracheophyta</taxon>
        <taxon>Spermatophyta</taxon>
        <taxon>Magnoliopsida</taxon>
        <taxon>eudicotyledons</taxon>
        <taxon>Gunneridae</taxon>
        <taxon>Pentapetalae</taxon>
        <taxon>asterids</taxon>
        <taxon>campanulids</taxon>
        <taxon>Asterales</taxon>
        <taxon>Asteraceae</taxon>
        <taxon>Asteroideae</taxon>
        <taxon>Anthemideae</taxon>
        <taxon>Artemisiinae</taxon>
        <taxon>Artemisia</taxon>
    </lineage>
</organism>
<dbReference type="SUPFAM" id="SSF54277">
    <property type="entry name" value="CAD &amp; PB1 domains"/>
    <property type="match status" value="1"/>
</dbReference>
<dbReference type="AlphaFoldDB" id="A0A2U1LT26"/>
<evidence type="ECO:0000259" key="1">
    <source>
        <dbReference type="Pfam" id="PF00564"/>
    </source>
</evidence>
<gene>
    <name evidence="2" type="ORF">CTI12_AA456860</name>
</gene>
<evidence type="ECO:0000313" key="3">
    <source>
        <dbReference type="Proteomes" id="UP000245207"/>
    </source>
</evidence>
<sequence length="162" mass="18052">MVRFSFKLSDGFIKLEEQIATRFQLKLGSFSLKYTDEEADMILIACDSSLSVSVGDFTLPDGRQTAIRLVNVYQVLSDGAEKICNSLRQDWLPSVSIRHVTLFITGQSSKLKEELTDFKRKLKRAATNADSARTSATAGHVGMSSVGWLCHVALYNSQLWLI</sequence>
<dbReference type="Pfam" id="PF00564">
    <property type="entry name" value="PB1"/>
    <property type="match status" value="1"/>
</dbReference>
<dbReference type="GO" id="GO:0003677">
    <property type="term" value="F:DNA binding"/>
    <property type="evidence" value="ECO:0007669"/>
    <property type="project" value="UniProtKB-KW"/>
</dbReference>
<evidence type="ECO:0000313" key="2">
    <source>
        <dbReference type="EMBL" id="PWA52137.1"/>
    </source>
</evidence>
<dbReference type="InterPro" id="IPR000270">
    <property type="entry name" value="PB1_dom"/>
</dbReference>
<reference evidence="2 3" key="1">
    <citation type="journal article" date="2018" name="Mol. Plant">
        <title>The genome of Artemisia annua provides insight into the evolution of Asteraceae family and artemisinin biosynthesis.</title>
        <authorList>
            <person name="Shen Q."/>
            <person name="Zhang L."/>
            <person name="Liao Z."/>
            <person name="Wang S."/>
            <person name="Yan T."/>
            <person name="Shi P."/>
            <person name="Liu M."/>
            <person name="Fu X."/>
            <person name="Pan Q."/>
            <person name="Wang Y."/>
            <person name="Lv Z."/>
            <person name="Lu X."/>
            <person name="Zhang F."/>
            <person name="Jiang W."/>
            <person name="Ma Y."/>
            <person name="Chen M."/>
            <person name="Hao X."/>
            <person name="Li L."/>
            <person name="Tang Y."/>
            <person name="Lv G."/>
            <person name="Zhou Y."/>
            <person name="Sun X."/>
            <person name="Brodelius P.E."/>
            <person name="Rose J.K.C."/>
            <person name="Tang K."/>
        </authorList>
    </citation>
    <scope>NUCLEOTIDE SEQUENCE [LARGE SCALE GENOMIC DNA]</scope>
    <source>
        <strain evidence="3">cv. Huhao1</strain>
        <tissue evidence="2">Leaf</tissue>
    </source>
</reference>
<dbReference type="Gene3D" id="3.10.20.90">
    <property type="entry name" value="Phosphatidylinositol 3-kinase Catalytic Subunit, Chain A, domain 1"/>
    <property type="match status" value="1"/>
</dbReference>
<keyword evidence="3" id="KW-1185">Reference proteome</keyword>
<dbReference type="EMBL" id="PKPP01007900">
    <property type="protein sequence ID" value="PWA52137.1"/>
    <property type="molecule type" value="Genomic_DNA"/>
</dbReference>
<comment type="caution">
    <text evidence="2">The sequence shown here is derived from an EMBL/GenBank/DDBJ whole genome shotgun (WGS) entry which is preliminary data.</text>
</comment>
<protein>
    <submittedName>
        <fullName evidence="2">PB1 domain, RWP-RK domain, Lambda repressor-like, DNA-binding domain protein</fullName>
    </submittedName>
</protein>
<feature type="domain" description="PB1" evidence="1">
    <location>
        <begin position="3"/>
        <end position="51"/>
    </location>
</feature>
<proteinExistence type="predicted"/>